<gene>
    <name evidence="1" type="ORF">AB4Y32_19840</name>
</gene>
<organism evidence="1 2">
    <name type="scientific">Paraburkholderia phymatum</name>
    <dbReference type="NCBI Taxonomy" id="148447"/>
    <lineage>
        <taxon>Bacteria</taxon>
        <taxon>Pseudomonadati</taxon>
        <taxon>Pseudomonadota</taxon>
        <taxon>Betaproteobacteria</taxon>
        <taxon>Burkholderiales</taxon>
        <taxon>Burkholderiaceae</taxon>
        <taxon>Paraburkholderia</taxon>
    </lineage>
</organism>
<protein>
    <submittedName>
        <fullName evidence="1">NAD(P)-binding domain-containing protein</fullName>
    </submittedName>
</protein>
<reference evidence="1" key="1">
    <citation type="submission" date="2024-07" db="EMBL/GenBank/DDBJ databases">
        <title>A survey of Mimosa microsymbionts across Brazilian biomes reveals a high diversity of Paraburkholderia nodulating endemic species, but also that Cupriavidus is common as a symbiont of widespread species.</title>
        <authorList>
            <person name="Rouws L."/>
            <person name="Barauna A."/>
            <person name="Beukes C."/>
            <person name="Rouws J.R.C."/>
            <person name="De Faria S.M."/>
            <person name="Gross E."/>
            <person name="Bueno Dos Reis Junior F."/>
            <person name="Simon M.F."/>
            <person name="Maluk M."/>
            <person name="Odee D.W."/>
            <person name="Kenicer G."/>
            <person name="Young J.P.W."/>
            <person name="Reis V.M."/>
            <person name="Zilli J."/>
            <person name="James E.K."/>
        </authorList>
    </citation>
    <scope>NUCLEOTIDE SEQUENCE</scope>
    <source>
        <strain evidence="1">EG181B</strain>
    </source>
</reference>
<dbReference type="Proteomes" id="UP001558850">
    <property type="component" value="Unassembled WGS sequence"/>
</dbReference>
<evidence type="ECO:0000313" key="2">
    <source>
        <dbReference type="Proteomes" id="UP001558850"/>
    </source>
</evidence>
<comment type="caution">
    <text evidence="1">The sequence shown here is derived from an EMBL/GenBank/DDBJ whole genome shotgun (WGS) entry which is preliminary data.</text>
</comment>
<proteinExistence type="predicted"/>
<keyword evidence="2" id="KW-1185">Reference proteome</keyword>
<name>A0ACC6U380_9BURK</name>
<accession>A0ACC6U380</accession>
<dbReference type="EMBL" id="JBFRCH010000010">
    <property type="protein sequence ID" value="MEX3934027.1"/>
    <property type="molecule type" value="Genomic_DNA"/>
</dbReference>
<sequence>MRLGFIGTGIITKAVVTGMCRFGVPFDGISLSPRNPNAAAELATLDERIRVCASNQEVLENSDVVCLAVVPQIASEVLGELEFGSRHHIVSFIAGISLAELRRVIPQAGSRAQFRCQPSLRAREVLQSAPQMTSRKPFFRRWVKPWRWTTNASLTRSPQ</sequence>
<evidence type="ECO:0000313" key="1">
    <source>
        <dbReference type="EMBL" id="MEX3934027.1"/>
    </source>
</evidence>